<dbReference type="Pfam" id="PF00158">
    <property type="entry name" value="Sigma54_activat"/>
    <property type="match status" value="1"/>
</dbReference>
<dbReference type="InterPro" id="IPR027417">
    <property type="entry name" value="P-loop_NTPase"/>
</dbReference>
<evidence type="ECO:0000256" key="5">
    <source>
        <dbReference type="PROSITE-ProRule" id="PRU00169"/>
    </source>
</evidence>
<feature type="modified residue" description="4-aspartylphosphate" evidence="5">
    <location>
        <position position="53"/>
    </location>
</feature>
<keyword evidence="1" id="KW-0547">Nucleotide-binding</keyword>
<dbReference type="Gene3D" id="3.40.50.2300">
    <property type="match status" value="1"/>
</dbReference>
<dbReference type="InterPro" id="IPR002197">
    <property type="entry name" value="HTH_Fis"/>
</dbReference>
<dbReference type="InterPro" id="IPR001789">
    <property type="entry name" value="Sig_transdc_resp-reg_receiver"/>
</dbReference>
<dbReference type="Pfam" id="PF00072">
    <property type="entry name" value="Response_reg"/>
    <property type="match status" value="1"/>
</dbReference>
<dbReference type="SUPFAM" id="SSF52540">
    <property type="entry name" value="P-loop containing nucleoside triphosphate hydrolases"/>
    <property type="match status" value="1"/>
</dbReference>
<dbReference type="InterPro" id="IPR002078">
    <property type="entry name" value="Sigma_54_int"/>
</dbReference>
<gene>
    <name evidence="8" type="ORF">E6C50_09210</name>
</gene>
<accession>A0A4S3ZX19</accession>
<dbReference type="Pfam" id="PF25601">
    <property type="entry name" value="AAA_lid_14"/>
    <property type="match status" value="1"/>
</dbReference>
<dbReference type="OrthoDB" id="5401077at2"/>
<keyword evidence="4" id="KW-0804">Transcription</keyword>
<keyword evidence="5" id="KW-0597">Phosphoprotein</keyword>
<dbReference type="InterPro" id="IPR025943">
    <property type="entry name" value="Sigma_54_int_dom_ATP-bd_2"/>
</dbReference>
<dbReference type="PRINTS" id="PR01590">
    <property type="entry name" value="HTHFIS"/>
</dbReference>
<proteinExistence type="predicted"/>
<keyword evidence="3" id="KW-0805">Transcription regulation</keyword>
<evidence type="ECO:0000313" key="9">
    <source>
        <dbReference type="Proteomes" id="UP000307507"/>
    </source>
</evidence>
<evidence type="ECO:0000256" key="4">
    <source>
        <dbReference type="ARBA" id="ARBA00023163"/>
    </source>
</evidence>
<dbReference type="PROSITE" id="PS50045">
    <property type="entry name" value="SIGMA54_INTERACT_4"/>
    <property type="match status" value="1"/>
</dbReference>
<dbReference type="EMBL" id="SSNZ01000003">
    <property type="protein sequence ID" value="THF50399.1"/>
    <property type="molecule type" value="Genomic_DNA"/>
</dbReference>
<name>A0A4S3ZX19_9FLAO</name>
<dbReference type="Pfam" id="PF02954">
    <property type="entry name" value="HTH_8"/>
    <property type="match status" value="1"/>
</dbReference>
<keyword evidence="2" id="KW-0067">ATP-binding</keyword>
<protein>
    <submittedName>
        <fullName evidence="8">Sigma-54-dependent Fis family transcriptional regulator</fullName>
    </submittedName>
</protein>
<dbReference type="AlphaFoldDB" id="A0A4S3ZX19"/>
<dbReference type="SMART" id="SM00382">
    <property type="entry name" value="AAA"/>
    <property type="match status" value="1"/>
</dbReference>
<comment type="caution">
    <text evidence="8">The sequence shown here is derived from an EMBL/GenBank/DDBJ whole genome shotgun (WGS) entry which is preliminary data.</text>
</comment>
<evidence type="ECO:0000256" key="1">
    <source>
        <dbReference type="ARBA" id="ARBA00022741"/>
    </source>
</evidence>
<dbReference type="GO" id="GO:0043565">
    <property type="term" value="F:sequence-specific DNA binding"/>
    <property type="evidence" value="ECO:0007669"/>
    <property type="project" value="InterPro"/>
</dbReference>
<dbReference type="PANTHER" id="PTHR32071">
    <property type="entry name" value="TRANSCRIPTIONAL REGULATORY PROTEIN"/>
    <property type="match status" value="1"/>
</dbReference>
<dbReference type="CDD" id="cd00009">
    <property type="entry name" value="AAA"/>
    <property type="match status" value="1"/>
</dbReference>
<dbReference type="SUPFAM" id="SSF46689">
    <property type="entry name" value="Homeodomain-like"/>
    <property type="match status" value="1"/>
</dbReference>
<organism evidence="8 9">
    <name type="scientific">Flavobacterium supellecticarium</name>
    <dbReference type="NCBI Taxonomy" id="2565924"/>
    <lineage>
        <taxon>Bacteria</taxon>
        <taxon>Pseudomonadati</taxon>
        <taxon>Bacteroidota</taxon>
        <taxon>Flavobacteriia</taxon>
        <taxon>Flavobacteriales</taxon>
        <taxon>Flavobacteriaceae</taxon>
        <taxon>Flavobacterium</taxon>
    </lineage>
</organism>
<dbReference type="FunFam" id="3.40.50.300:FF:000006">
    <property type="entry name" value="DNA-binding transcriptional regulator NtrC"/>
    <property type="match status" value="1"/>
</dbReference>
<dbReference type="Gene3D" id="1.10.10.60">
    <property type="entry name" value="Homeodomain-like"/>
    <property type="match status" value="1"/>
</dbReference>
<dbReference type="SMART" id="SM00448">
    <property type="entry name" value="REC"/>
    <property type="match status" value="1"/>
</dbReference>
<dbReference type="GO" id="GO:0005524">
    <property type="term" value="F:ATP binding"/>
    <property type="evidence" value="ECO:0007669"/>
    <property type="project" value="UniProtKB-KW"/>
</dbReference>
<dbReference type="InterPro" id="IPR025662">
    <property type="entry name" value="Sigma_54_int_dom_ATP-bd_1"/>
</dbReference>
<dbReference type="Proteomes" id="UP000307507">
    <property type="component" value="Unassembled WGS sequence"/>
</dbReference>
<dbReference type="PROSITE" id="PS50110">
    <property type="entry name" value="RESPONSE_REGULATORY"/>
    <property type="match status" value="1"/>
</dbReference>
<keyword evidence="9" id="KW-1185">Reference proteome</keyword>
<dbReference type="GO" id="GO:0000160">
    <property type="term" value="P:phosphorelay signal transduction system"/>
    <property type="evidence" value="ECO:0007669"/>
    <property type="project" value="InterPro"/>
</dbReference>
<reference evidence="8 9" key="1">
    <citation type="submission" date="2019-04" db="EMBL/GenBank/DDBJ databases">
        <title>Flavobacterium sp. nov. isolated from construction timber.</title>
        <authorList>
            <person name="Lin S.-Y."/>
            <person name="Chang C.-T."/>
            <person name="Young C.-C."/>
        </authorList>
    </citation>
    <scope>NUCLEOTIDE SEQUENCE [LARGE SCALE GENOMIC DNA]</scope>
    <source>
        <strain evidence="8 9">CC-CTC003</strain>
    </source>
</reference>
<feature type="domain" description="Sigma-54 factor interaction" evidence="6">
    <location>
        <begin position="152"/>
        <end position="381"/>
    </location>
</feature>
<dbReference type="PANTHER" id="PTHR32071:SF81">
    <property type="entry name" value="PROPIONATE CATABOLISM OPERON REGULATORY PROTEIN"/>
    <property type="match status" value="1"/>
</dbReference>
<dbReference type="PROSITE" id="PS00676">
    <property type="entry name" value="SIGMA54_INTERACT_2"/>
    <property type="match status" value="1"/>
</dbReference>
<dbReference type="InterPro" id="IPR009057">
    <property type="entry name" value="Homeodomain-like_sf"/>
</dbReference>
<dbReference type="GO" id="GO:0006355">
    <property type="term" value="P:regulation of DNA-templated transcription"/>
    <property type="evidence" value="ECO:0007669"/>
    <property type="project" value="InterPro"/>
</dbReference>
<dbReference type="PROSITE" id="PS00675">
    <property type="entry name" value="SIGMA54_INTERACT_1"/>
    <property type="match status" value="1"/>
</dbReference>
<evidence type="ECO:0000259" key="6">
    <source>
        <dbReference type="PROSITE" id="PS50045"/>
    </source>
</evidence>
<evidence type="ECO:0000259" key="7">
    <source>
        <dbReference type="PROSITE" id="PS50110"/>
    </source>
</evidence>
<dbReference type="Gene3D" id="1.10.8.60">
    <property type="match status" value="1"/>
</dbReference>
<dbReference type="InterPro" id="IPR003593">
    <property type="entry name" value="AAA+_ATPase"/>
</dbReference>
<sequence length="458" mass="51590">MSSKILVVDDDISFCVMVKTFLEKKGFTVHNVFSAKEAEGILENETFDVVLTDIRLPDKDGIELLQLIKAKSFPTQVILMTGYTEIKTAVNAIKMGAFDYVGKPINPDEILHTINQSLKKKASPIIEETIDAEAKTSTKTKTSSQNNTFPFVKGISDHSNQLHDYIELVAPTNMSVLIIGDSGTGKEYIAHSIHVQSKRNDKPFIAVDCGAIPKELASSEFFGHLKGSFTGAFNDKTGHFEAANGGTLFLDEVGNLSYEVQIQLLRALQERKIKPVGSNNEIGVDIRVIAATNEDLQEAVKKGDFREDLYHRLNEFSIKAPRLSERKNDILIFANHFLEMANHDLEKEVQGFSQPVTDLFLTYDWPGNLREMKNIIKRSVLLTKGDMVLKEVLPQEMFDTPYQEKTESEFQLYSSKDEEKAILDALERARFNKTKAAQLLGIDRKTLYNKIKLYNIEL</sequence>
<dbReference type="InterPro" id="IPR011006">
    <property type="entry name" value="CheY-like_superfamily"/>
</dbReference>
<feature type="domain" description="Response regulatory" evidence="7">
    <location>
        <begin position="4"/>
        <end position="118"/>
    </location>
</feature>
<dbReference type="InterPro" id="IPR058031">
    <property type="entry name" value="AAA_lid_NorR"/>
</dbReference>
<dbReference type="Gene3D" id="3.40.50.300">
    <property type="entry name" value="P-loop containing nucleotide triphosphate hydrolases"/>
    <property type="match status" value="1"/>
</dbReference>
<evidence type="ECO:0000313" key="8">
    <source>
        <dbReference type="EMBL" id="THF50399.1"/>
    </source>
</evidence>
<evidence type="ECO:0000256" key="2">
    <source>
        <dbReference type="ARBA" id="ARBA00022840"/>
    </source>
</evidence>
<dbReference type="SUPFAM" id="SSF52172">
    <property type="entry name" value="CheY-like"/>
    <property type="match status" value="1"/>
</dbReference>
<dbReference type="RefSeq" id="WP_136402945.1">
    <property type="nucleotide sequence ID" value="NZ_SSNZ01000003.1"/>
</dbReference>
<evidence type="ECO:0000256" key="3">
    <source>
        <dbReference type="ARBA" id="ARBA00023015"/>
    </source>
</evidence>